<keyword evidence="1" id="KW-0812">Transmembrane</keyword>
<keyword evidence="1" id="KW-0472">Membrane</keyword>
<organism evidence="2">
    <name type="scientific">Anguilla anguilla</name>
    <name type="common">European freshwater eel</name>
    <name type="synonym">Muraena anguilla</name>
    <dbReference type="NCBI Taxonomy" id="7936"/>
    <lineage>
        <taxon>Eukaryota</taxon>
        <taxon>Metazoa</taxon>
        <taxon>Chordata</taxon>
        <taxon>Craniata</taxon>
        <taxon>Vertebrata</taxon>
        <taxon>Euteleostomi</taxon>
        <taxon>Actinopterygii</taxon>
        <taxon>Neopterygii</taxon>
        <taxon>Teleostei</taxon>
        <taxon>Anguilliformes</taxon>
        <taxon>Anguillidae</taxon>
        <taxon>Anguilla</taxon>
    </lineage>
</organism>
<protein>
    <submittedName>
        <fullName evidence="2">Uncharacterized protein</fullName>
    </submittedName>
</protein>
<name>A0A0E9UIB5_ANGAN</name>
<dbReference type="EMBL" id="GBXM01043086">
    <property type="protein sequence ID" value="JAH65491.1"/>
    <property type="molecule type" value="Transcribed_RNA"/>
</dbReference>
<proteinExistence type="predicted"/>
<evidence type="ECO:0000256" key="1">
    <source>
        <dbReference type="SAM" id="Phobius"/>
    </source>
</evidence>
<feature type="transmembrane region" description="Helical" evidence="1">
    <location>
        <begin position="12"/>
        <end position="29"/>
    </location>
</feature>
<evidence type="ECO:0000313" key="2">
    <source>
        <dbReference type="EMBL" id="JAH65491.1"/>
    </source>
</evidence>
<accession>A0A0E9UIB5</accession>
<reference evidence="2" key="2">
    <citation type="journal article" date="2015" name="Fish Shellfish Immunol.">
        <title>Early steps in the European eel (Anguilla anguilla)-Vibrio vulnificus interaction in the gills: Role of the RtxA13 toxin.</title>
        <authorList>
            <person name="Callol A."/>
            <person name="Pajuelo D."/>
            <person name="Ebbesson L."/>
            <person name="Teles M."/>
            <person name="MacKenzie S."/>
            <person name="Amaro C."/>
        </authorList>
    </citation>
    <scope>NUCLEOTIDE SEQUENCE</scope>
</reference>
<sequence>MNLVVHNHTVLVTYLCVLRALFLILSICLDKLPSLQSHDVMWRGEYKATSRA</sequence>
<dbReference type="AlphaFoldDB" id="A0A0E9UIB5"/>
<keyword evidence="1" id="KW-1133">Transmembrane helix</keyword>
<reference evidence="2" key="1">
    <citation type="submission" date="2014-11" db="EMBL/GenBank/DDBJ databases">
        <authorList>
            <person name="Amaro Gonzalez C."/>
        </authorList>
    </citation>
    <scope>NUCLEOTIDE SEQUENCE</scope>
</reference>